<dbReference type="InterPro" id="IPR036259">
    <property type="entry name" value="MFS_trans_sf"/>
</dbReference>
<sequence>MLPAFSQLMMNCQRFNALYTFVDEMLFRRSAEHSSKQDTVGTDSMLDKSLVRTGTAHKGKSMCIVSGPLAAAFYQLLGARLSISAGALATGIGFVLVSLSSSLFLIIIISAIIGGSRMHLSEIDFRFLFSGVGCGVIRTAIVSVQCEYFMKNRDFTMALIFIGPGIGQFLFAHILNYLNNLVRYQRMPSFTLIAIIFLCCVPLALPFKRKMKQAKENEIAQFLGIKVLRKPEFLIQLIAVFFAASLCISYYIFEVPMMVESGID</sequence>
<dbReference type="PANTHER" id="PTHR11360">
    <property type="entry name" value="MONOCARBOXYLATE TRANSPORTER"/>
    <property type="match status" value="1"/>
</dbReference>
<evidence type="ECO:0000313" key="3">
    <source>
        <dbReference type="WBParaSite" id="PEQ_0001205701-mRNA-1"/>
    </source>
</evidence>
<feature type="transmembrane region" description="Helical" evidence="1">
    <location>
        <begin position="156"/>
        <end position="175"/>
    </location>
</feature>
<dbReference type="WBParaSite" id="PEQ_0001205701-mRNA-1">
    <property type="protein sequence ID" value="PEQ_0001205701-mRNA-1"/>
    <property type="gene ID" value="PEQ_0001205701"/>
</dbReference>
<feature type="transmembrane region" description="Helical" evidence="1">
    <location>
        <begin position="87"/>
        <end position="113"/>
    </location>
</feature>
<proteinExistence type="predicted"/>
<dbReference type="Gene3D" id="1.20.1250.20">
    <property type="entry name" value="MFS general substrate transporter like domains"/>
    <property type="match status" value="1"/>
</dbReference>
<evidence type="ECO:0000256" key="1">
    <source>
        <dbReference type="SAM" id="Phobius"/>
    </source>
</evidence>
<name>A0A914S139_PAREQ</name>
<keyword evidence="1" id="KW-0472">Membrane</keyword>
<dbReference type="InterPro" id="IPR050327">
    <property type="entry name" value="Proton-linked_MCT"/>
</dbReference>
<dbReference type="PANTHER" id="PTHR11360:SF260">
    <property type="entry name" value="MFS DOMAIN-CONTAINING PROTEIN"/>
    <property type="match status" value="1"/>
</dbReference>
<feature type="transmembrane region" description="Helical" evidence="1">
    <location>
        <begin position="187"/>
        <end position="205"/>
    </location>
</feature>
<dbReference type="AlphaFoldDB" id="A0A914S139"/>
<dbReference type="InterPro" id="IPR011701">
    <property type="entry name" value="MFS"/>
</dbReference>
<dbReference type="GO" id="GO:0008028">
    <property type="term" value="F:monocarboxylic acid transmembrane transporter activity"/>
    <property type="evidence" value="ECO:0007669"/>
    <property type="project" value="TreeGrafter"/>
</dbReference>
<dbReference type="Proteomes" id="UP000887564">
    <property type="component" value="Unplaced"/>
</dbReference>
<dbReference type="Pfam" id="PF07690">
    <property type="entry name" value="MFS_1"/>
    <property type="match status" value="1"/>
</dbReference>
<feature type="transmembrane region" description="Helical" evidence="1">
    <location>
        <begin position="233"/>
        <end position="253"/>
    </location>
</feature>
<keyword evidence="1" id="KW-1133">Transmembrane helix</keyword>
<dbReference type="SUPFAM" id="SSF103473">
    <property type="entry name" value="MFS general substrate transporter"/>
    <property type="match status" value="1"/>
</dbReference>
<keyword evidence="1" id="KW-0812">Transmembrane</keyword>
<accession>A0A914S139</accession>
<keyword evidence="2" id="KW-1185">Reference proteome</keyword>
<organism evidence="2 3">
    <name type="scientific">Parascaris equorum</name>
    <name type="common">Equine roundworm</name>
    <dbReference type="NCBI Taxonomy" id="6256"/>
    <lineage>
        <taxon>Eukaryota</taxon>
        <taxon>Metazoa</taxon>
        <taxon>Ecdysozoa</taxon>
        <taxon>Nematoda</taxon>
        <taxon>Chromadorea</taxon>
        <taxon>Rhabditida</taxon>
        <taxon>Spirurina</taxon>
        <taxon>Ascaridomorpha</taxon>
        <taxon>Ascaridoidea</taxon>
        <taxon>Ascarididae</taxon>
        <taxon>Parascaris</taxon>
    </lineage>
</organism>
<feature type="transmembrane region" description="Helical" evidence="1">
    <location>
        <begin position="125"/>
        <end position="144"/>
    </location>
</feature>
<evidence type="ECO:0000313" key="2">
    <source>
        <dbReference type="Proteomes" id="UP000887564"/>
    </source>
</evidence>
<reference evidence="3" key="1">
    <citation type="submission" date="2022-11" db="UniProtKB">
        <authorList>
            <consortium name="WormBaseParasite"/>
        </authorList>
    </citation>
    <scope>IDENTIFICATION</scope>
</reference>
<protein>
    <submittedName>
        <fullName evidence="3">Major facilitator superfamily (MFS) profile domain-containing protein</fullName>
    </submittedName>
</protein>